<reference evidence="1" key="1">
    <citation type="submission" date="2019-08" db="EMBL/GenBank/DDBJ databases">
        <authorList>
            <person name="Kucharzyk K."/>
            <person name="Murdoch R.W."/>
            <person name="Higgins S."/>
            <person name="Loffler F."/>
        </authorList>
    </citation>
    <scope>NUCLEOTIDE SEQUENCE</scope>
</reference>
<comment type="caution">
    <text evidence="1">The sequence shown here is derived from an EMBL/GenBank/DDBJ whole genome shotgun (WGS) entry which is preliminary data.</text>
</comment>
<dbReference type="GO" id="GO:0015031">
    <property type="term" value="P:protein transport"/>
    <property type="evidence" value="ECO:0007669"/>
    <property type="project" value="InterPro"/>
</dbReference>
<organism evidence="1">
    <name type="scientific">bioreactor metagenome</name>
    <dbReference type="NCBI Taxonomy" id="1076179"/>
    <lineage>
        <taxon>unclassified sequences</taxon>
        <taxon>metagenomes</taxon>
        <taxon>ecological metagenomes</taxon>
    </lineage>
</organism>
<gene>
    <name evidence="1" type="ORF">SDC9_103447</name>
</gene>
<accession>A0A645AV39</accession>
<dbReference type="AlphaFoldDB" id="A0A645AV39"/>
<dbReference type="EMBL" id="VSSQ01015857">
    <property type="protein sequence ID" value="MPM56638.1"/>
    <property type="molecule type" value="Genomic_DNA"/>
</dbReference>
<dbReference type="SUPFAM" id="SSF54611">
    <property type="entry name" value="SecB-like"/>
    <property type="match status" value="1"/>
</dbReference>
<dbReference type="InterPro" id="IPR003708">
    <property type="entry name" value="SecB"/>
</dbReference>
<dbReference type="Pfam" id="PF02556">
    <property type="entry name" value="SecB"/>
    <property type="match status" value="1"/>
</dbReference>
<dbReference type="GO" id="GO:0051082">
    <property type="term" value="F:unfolded protein binding"/>
    <property type="evidence" value="ECO:0007669"/>
    <property type="project" value="InterPro"/>
</dbReference>
<name>A0A645AV39_9ZZZZ</name>
<protein>
    <recommendedName>
        <fullName evidence="2">Protein-export protein SecB</fullName>
    </recommendedName>
</protein>
<evidence type="ECO:0008006" key="2">
    <source>
        <dbReference type="Google" id="ProtNLM"/>
    </source>
</evidence>
<dbReference type="GO" id="GO:0051262">
    <property type="term" value="P:protein tetramerization"/>
    <property type="evidence" value="ECO:0007669"/>
    <property type="project" value="InterPro"/>
</dbReference>
<proteinExistence type="predicted"/>
<evidence type="ECO:0000313" key="1">
    <source>
        <dbReference type="EMBL" id="MPM56638.1"/>
    </source>
</evidence>
<dbReference type="Gene3D" id="3.10.420.10">
    <property type="entry name" value="SecB-like"/>
    <property type="match status" value="1"/>
</dbReference>
<sequence>MENAISCNGFALSREDEDVIMILEDLLAKMNIENISIPVYCYHFNSVKLKEGASMYYHFMIDDNKVSFQQKEKQVNVTIPYIFAASTKDNEKAKEENEEIFFNLDIEYALLITLEEEVVIDDDLKKALLQGVVPRILHPYFRHSVAESLQKAGLPQLNLPFFENVAEFIDA</sequence>
<dbReference type="InterPro" id="IPR035958">
    <property type="entry name" value="SecB-like_sf"/>
</dbReference>